<reference evidence="1" key="1">
    <citation type="journal article" date="2022" name="Gene">
        <title>A genome-led study on the pathogenesis of Fusobacterium necrophorum infections.</title>
        <authorList>
            <person name="Thapa G."/>
            <person name="Jayal A."/>
            <person name="Sikazwe E."/>
            <person name="Perry T."/>
            <person name="Mohammed Al Balushi A."/>
            <person name="Livingstone P."/>
        </authorList>
    </citation>
    <scope>NUCLEOTIDE SEQUENCE</scope>
    <source>
        <strain evidence="1">BRON_8</strain>
    </source>
</reference>
<sequence length="300" mass="36177">MIRKKENKIFISASDWIHSASIVGLIQYLKFHNKNFEIKEMEIAGIFDEFLIFDRQAITEKEYLQFVEAFYQIKDTEKYDSVKDFFLKKEHLYSNYCNKKYFLKEEENAPCRVKGYYFDAMRKDKSTNWGFEKGVDYQDNRMFDFLPFAFLGNNHETLFLNNNFYLKTLEKMYLDFKNEPGGTAFEKIINLIQHNKLNHSVELIYKDKKNKYFESYFLHDSMIKIFRIVELEKVNHILRMSETEYVNVLKQIFFNVLHQENLNELLDRLIALYSKYPNAILHDVIDEMVKLNIQIKKTAF</sequence>
<dbReference type="RefSeq" id="WP_285049156.1">
    <property type="nucleotide sequence ID" value="NZ_JAMGTK010000016.1"/>
</dbReference>
<dbReference type="EMBL" id="JAMGTK010000016">
    <property type="protein sequence ID" value="MDK4512454.1"/>
    <property type="molecule type" value="Genomic_DNA"/>
</dbReference>
<gene>
    <name evidence="1" type="ORF">MWG07_09360</name>
</gene>
<protein>
    <submittedName>
        <fullName evidence="1">Uncharacterized protein</fullName>
    </submittedName>
</protein>
<evidence type="ECO:0000313" key="1">
    <source>
        <dbReference type="EMBL" id="MDK4512454.1"/>
    </source>
</evidence>
<accession>A0AAW6WDX2</accession>
<dbReference type="AlphaFoldDB" id="A0AAW6WDX2"/>
<dbReference type="Pfam" id="PF09657">
    <property type="entry name" value="Cas_Csx8"/>
    <property type="match status" value="2"/>
</dbReference>
<keyword evidence="2" id="KW-1185">Reference proteome</keyword>
<evidence type="ECO:0000313" key="2">
    <source>
        <dbReference type="Proteomes" id="UP001173223"/>
    </source>
</evidence>
<name>A0AAW6WDX2_9FUSO</name>
<comment type="caution">
    <text evidence="1">The sequence shown here is derived from an EMBL/GenBank/DDBJ whole genome shotgun (WGS) entry which is preliminary data.</text>
</comment>
<organism evidence="1 2">
    <name type="scientific">Fusobacterium necrophorum</name>
    <dbReference type="NCBI Taxonomy" id="859"/>
    <lineage>
        <taxon>Bacteria</taxon>
        <taxon>Fusobacteriati</taxon>
        <taxon>Fusobacteriota</taxon>
        <taxon>Fusobacteriia</taxon>
        <taxon>Fusobacteriales</taxon>
        <taxon>Fusobacteriaceae</taxon>
        <taxon>Fusobacterium</taxon>
    </lineage>
</organism>
<reference evidence="1" key="2">
    <citation type="submission" date="2022-04" db="EMBL/GenBank/DDBJ databases">
        <authorList>
            <person name="Livingstone P.G."/>
        </authorList>
    </citation>
    <scope>NUCLEOTIDE SEQUENCE</scope>
    <source>
        <strain evidence="1">BRON_8</strain>
    </source>
</reference>
<dbReference type="Proteomes" id="UP001173223">
    <property type="component" value="Unassembled WGS sequence"/>
</dbReference>
<proteinExistence type="predicted"/>
<dbReference type="InterPro" id="IPR013487">
    <property type="entry name" value="CRISPR-assoc_prot_Csx8"/>
</dbReference>